<feature type="transmembrane region" description="Helical" evidence="1">
    <location>
        <begin position="158"/>
        <end position="180"/>
    </location>
</feature>
<evidence type="ECO:0000313" key="2">
    <source>
        <dbReference type="EMBL" id="KAK9088857.1"/>
    </source>
</evidence>
<keyword evidence="1" id="KW-0812">Transmembrane</keyword>
<comment type="caution">
    <text evidence="2">The sequence shown here is derived from an EMBL/GenBank/DDBJ whole genome shotgun (WGS) entry which is preliminary data.</text>
</comment>
<dbReference type="Proteomes" id="UP001419268">
    <property type="component" value="Unassembled WGS sequence"/>
</dbReference>
<keyword evidence="1" id="KW-1133">Transmembrane helix</keyword>
<feature type="transmembrane region" description="Helical" evidence="1">
    <location>
        <begin position="217"/>
        <end position="237"/>
    </location>
</feature>
<feature type="transmembrane region" description="Helical" evidence="1">
    <location>
        <begin position="243"/>
        <end position="264"/>
    </location>
</feature>
<proteinExistence type="predicted"/>
<dbReference type="AlphaFoldDB" id="A0AAP0HLA4"/>
<dbReference type="EMBL" id="JBBNAG010000012">
    <property type="protein sequence ID" value="KAK9088857.1"/>
    <property type="molecule type" value="Genomic_DNA"/>
</dbReference>
<gene>
    <name evidence="2" type="ORF">Scep_027939</name>
</gene>
<evidence type="ECO:0000313" key="3">
    <source>
        <dbReference type="Proteomes" id="UP001419268"/>
    </source>
</evidence>
<keyword evidence="1" id="KW-0472">Membrane</keyword>
<sequence length="363" mass="41649">MIEAMHLIFNWQANVLDWFIHGTSCEGSIAVRKLFEEMPQCHNGSWFAIVSKHSMDGRALLVVVPFVLPLDLIELKRWSKGLLQIFFNKYGHGTITLSLKLRHYIYLLCAPKFFQTRYSLIAHSLCLLVGGLTLGATIRDLSFCVEIHKCHLLNEFDFGVSFKPLLFDMCVLYGCLEIALKMSVRIILHKMVVHWFVCGQLVTLNTRQWADAYYARGNIMMVLVILYTLIDFCFVYGDSDQAMIYIGPIHKAMLSVFEVIALLMRYSTCYLCGWGSLGEPNVCDTISRSPFDDQLNLFVGCSLEVIGSSFVFSFYPPICRAGVHGLLFDFDSVTLVLPCLYLKEFDAHYRSWHKPLLWKQFLH</sequence>
<name>A0AAP0HLA4_9MAGN</name>
<evidence type="ECO:0000256" key="1">
    <source>
        <dbReference type="SAM" id="Phobius"/>
    </source>
</evidence>
<protein>
    <submittedName>
        <fullName evidence="2">Uncharacterized protein</fullName>
    </submittedName>
</protein>
<keyword evidence="3" id="KW-1185">Reference proteome</keyword>
<feature type="transmembrane region" description="Helical" evidence="1">
    <location>
        <begin position="120"/>
        <end position="138"/>
    </location>
</feature>
<reference evidence="2 3" key="1">
    <citation type="submission" date="2024-01" db="EMBL/GenBank/DDBJ databases">
        <title>Genome assemblies of Stephania.</title>
        <authorList>
            <person name="Yang L."/>
        </authorList>
    </citation>
    <scope>NUCLEOTIDE SEQUENCE [LARGE SCALE GENOMIC DNA]</scope>
    <source>
        <strain evidence="2">JXDWG</strain>
        <tissue evidence="2">Leaf</tissue>
    </source>
</reference>
<organism evidence="2 3">
    <name type="scientific">Stephania cephalantha</name>
    <dbReference type="NCBI Taxonomy" id="152367"/>
    <lineage>
        <taxon>Eukaryota</taxon>
        <taxon>Viridiplantae</taxon>
        <taxon>Streptophyta</taxon>
        <taxon>Embryophyta</taxon>
        <taxon>Tracheophyta</taxon>
        <taxon>Spermatophyta</taxon>
        <taxon>Magnoliopsida</taxon>
        <taxon>Ranunculales</taxon>
        <taxon>Menispermaceae</taxon>
        <taxon>Menispermoideae</taxon>
        <taxon>Cissampelideae</taxon>
        <taxon>Stephania</taxon>
    </lineage>
</organism>
<accession>A0AAP0HLA4</accession>